<dbReference type="GO" id="GO:0003723">
    <property type="term" value="F:RNA binding"/>
    <property type="evidence" value="ECO:0007669"/>
    <property type="project" value="TreeGrafter"/>
</dbReference>
<organism evidence="4 5">
    <name type="scientific">Cryptotermes secundus</name>
    <dbReference type="NCBI Taxonomy" id="105785"/>
    <lineage>
        <taxon>Eukaryota</taxon>
        <taxon>Metazoa</taxon>
        <taxon>Ecdysozoa</taxon>
        <taxon>Arthropoda</taxon>
        <taxon>Hexapoda</taxon>
        <taxon>Insecta</taxon>
        <taxon>Pterygota</taxon>
        <taxon>Neoptera</taxon>
        <taxon>Polyneoptera</taxon>
        <taxon>Dictyoptera</taxon>
        <taxon>Blattodea</taxon>
        <taxon>Blattoidea</taxon>
        <taxon>Termitoidae</taxon>
        <taxon>Kalotermitidae</taxon>
        <taxon>Cryptotermitinae</taxon>
        <taxon>Cryptotermes</taxon>
    </lineage>
</organism>
<evidence type="ECO:0000256" key="1">
    <source>
        <dbReference type="ARBA" id="ARBA00004604"/>
    </source>
</evidence>
<comment type="subcellular location">
    <subcellularLocation>
        <location evidence="1">Nucleus</location>
        <location evidence="1">Nucleolus</location>
    </subcellularLocation>
</comment>
<evidence type="ECO:0000313" key="4">
    <source>
        <dbReference type="EMBL" id="PNF18565.1"/>
    </source>
</evidence>
<proteinExistence type="predicted"/>
<dbReference type="Proteomes" id="UP000235965">
    <property type="component" value="Unassembled WGS sequence"/>
</dbReference>
<keyword evidence="5" id="KW-1185">Reference proteome</keyword>
<dbReference type="Pfam" id="PF08698">
    <property type="entry name" value="Fcf2"/>
    <property type="match status" value="1"/>
</dbReference>
<comment type="caution">
    <text evidence="4">The sequence shown here is derived from an EMBL/GenBank/DDBJ whole genome shotgun (WGS) entry which is preliminary data.</text>
</comment>
<sequence>MEGSEDVPKKTCGIISNSFTDDIINLQENDNELFRIDVTGRESKNDTKCTSDDDESDYAAVRRNLFKVDTLGQEGDTEHLDTDYESDDNCVTDLPLPKFPVVIKRQETDKNSSSSSRKEDIEDYNINETYLDIQLMRKKGTAVNEEARKFTKVDEVLRKSVITPGFEKLESVPAYQESDRILQKKRKKERERTKGSNWFNMPATEMTDELKSELEVIRMRSVLDPKRFYKKNDLKVLPKYFQVGKVLDSPADFYHSRVPKKERKKTIVDELLADSQFKKYNKRRYKEIIEERRKTHYKAHIHAKRLKRKK</sequence>
<gene>
    <name evidence="4" type="ORF">B7P43_G08476</name>
</gene>
<dbReference type="InParanoid" id="A0A2J7PQF4"/>
<accession>A0A2J7PQF4</accession>
<name>A0A2J7PQF4_9NEOP</name>
<dbReference type="InterPro" id="IPR014810">
    <property type="entry name" value="Fcf2_C"/>
</dbReference>
<dbReference type="FunCoup" id="A0A2J7PQF4">
    <property type="interactions" value="610"/>
</dbReference>
<dbReference type="PANTHER" id="PTHR21686:SF12">
    <property type="entry name" value="DEOXYNUCLEOTIDYLTRANSFERASE TERMINAL-INTERACTING PROTEIN 2"/>
    <property type="match status" value="1"/>
</dbReference>
<dbReference type="STRING" id="105785.A0A2J7PQF4"/>
<dbReference type="GO" id="GO:0006396">
    <property type="term" value="P:RNA processing"/>
    <property type="evidence" value="ECO:0007669"/>
    <property type="project" value="TreeGrafter"/>
</dbReference>
<dbReference type="PANTHER" id="PTHR21686">
    <property type="entry name" value="DEOXYNUCLEOTIDYLTRANSFERASE TERMINAL-INTERACTING PROTEIN 2"/>
    <property type="match status" value="1"/>
</dbReference>
<dbReference type="EMBL" id="NEVH01022638">
    <property type="protein sequence ID" value="PNF18565.1"/>
    <property type="molecule type" value="Genomic_DNA"/>
</dbReference>
<evidence type="ECO:0000313" key="5">
    <source>
        <dbReference type="Proteomes" id="UP000235965"/>
    </source>
</evidence>
<protein>
    <recommendedName>
        <fullName evidence="3">Fcf2 pre-rRNA processing C-terminal domain-containing protein</fullName>
    </recommendedName>
</protein>
<dbReference type="OrthoDB" id="427886at2759"/>
<keyword evidence="2" id="KW-0539">Nucleus</keyword>
<reference evidence="4 5" key="1">
    <citation type="submission" date="2017-12" db="EMBL/GenBank/DDBJ databases">
        <title>Hemimetabolous genomes reveal molecular basis of termite eusociality.</title>
        <authorList>
            <person name="Harrison M.C."/>
            <person name="Jongepier E."/>
            <person name="Robertson H.M."/>
            <person name="Arning N."/>
            <person name="Bitard-Feildel T."/>
            <person name="Chao H."/>
            <person name="Childers C.P."/>
            <person name="Dinh H."/>
            <person name="Doddapaneni H."/>
            <person name="Dugan S."/>
            <person name="Gowin J."/>
            <person name="Greiner C."/>
            <person name="Han Y."/>
            <person name="Hu H."/>
            <person name="Hughes D.S.T."/>
            <person name="Huylmans A.-K."/>
            <person name="Kemena C."/>
            <person name="Kremer L.P.M."/>
            <person name="Lee S.L."/>
            <person name="Lopez-Ezquerra A."/>
            <person name="Mallet L."/>
            <person name="Monroy-Kuhn J.M."/>
            <person name="Moser A."/>
            <person name="Murali S.C."/>
            <person name="Muzny D.M."/>
            <person name="Otani S."/>
            <person name="Piulachs M.-D."/>
            <person name="Poelchau M."/>
            <person name="Qu J."/>
            <person name="Schaub F."/>
            <person name="Wada-Katsumata A."/>
            <person name="Worley K.C."/>
            <person name="Xie Q."/>
            <person name="Ylla G."/>
            <person name="Poulsen M."/>
            <person name="Gibbs R.A."/>
            <person name="Schal C."/>
            <person name="Richards S."/>
            <person name="Belles X."/>
            <person name="Korb J."/>
            <person name="Bornberg-Bauer E."/>
        </authorList>
    </citation>
    <scope>NUCLEOTIDE SEQUENCE [LARGE SCALE GENOMIC DNA]</scope>
    <source>
        <tissue evidence="4">Whole body</tissue>
    </source>
</reference>
<evidence type="ECO:0000259" key="3">
    <source>
        <dbReference type="Pfam" id="PF08698"/>
    </source>
</evidence>
<dbReference type="GO" id="GO:0005730">
    <property type="term" value="C:nucleolus"/>
    <property type="evidence" value="ECO:0007669"/>
    <property type="project" value="UniProtKB-SubCell"/>
</dbReference>
<feature type="domain" description="Fcf2 pre-rRNA processing C-terminal" evidence="3">
    <location>
        <begin position="191"/>
        <end position="284"/>
    </location>
</feature>
<dbReference type="AlphaFoldDB" id="A0A2J7PQF4"/>
<dbReference type="InterPro" id="IPR039883">
    <property type="entry name" value="Fcf2/DNTTIP2"/>
</dbReference>
<evidence type="ECO:0000256" key="2">
    <source>
        <dbReference type="ARBA" id="ARBA00023242"/>
    </source>
</evidence>